<dbReference type="EMBL" id="CP093365">
    <property type="protein sequence ID" value="UQS83563.1"/>
    <property type="molecule type" value="Genomic_DNA"/>
</dbReference>
<name>A0ABY4PCS7_9LACO</name>
<dbReference type="RefSeq" id="WP_249512789.1">
    <property type="nucleotide sequence ID" value="NZ_CP093365.1"/>
</dbReference>
<organism evidence="2 3">
    <name type="scientific">Bombilactobacillus thymidiniphilus</name>
    <dbReference type="NCBI Taxonomy" id="2923363"/>
    <lineage>
        <taxon>Bacteria</taxon>
        <taxon>Bacillati</taxon>
        <taxon>Bacillota</taxon>
        <taxon>Bacilli</taxon>
        <taxon>Lactobacillales</taxon>
        <taxon>Lactobacillaceae</taxon>
        <taxon>Bombilactobacillus</taxon>
    </lineage>
</organism>
<dbReference type="SUPFAM" id="SSF54403">
    <property type="entry name" value="Cystatin/monellin"/>
    <property type="match status" value="1"/>
</dbReference>
<gene>
    <name evidence="2" type="ORF">MOO47_07290</name>
</gene>
<dbReference type="Proteomes" id="UP000831947">
    <property type="component" value="Chromosome"/>
</dbReference>
<protein>
    <recommendedName>
        <fullName evidence="4">DUF5590 domain-containing protein</fullName>
    </recommendedName>
</protein>
<accession>A0ABY4PCS7</accession>
<proteinExistence type="predicted"/>
<feature type="transmembrane region" description="Helical" evidence="1">
    <location>
        <begin position="12"/>
        <end position="30"/>
    </location>
</feature>
<sequence length="162" mass="18743">MKRQHRWQKSVILAVFLAVIVVMSGIYYFSTNVHSSARAQALKMAQTKGGIQNADFYSEFDRSKRYFAVGGQDQKHPSEYKYVIIDGQSGHLKKINGQKNQPDKAEKIVLHHQKPQKITRVALGYYHTKPVWEVTYKKHNKTLGYCMLNFKNTKIIQVIDNL</sequence>
<evidence type="ECO:0008006" key="4">
    <source>
        <dbReference type="Google" id="ProtNLM"/>
    </source>
</evidence>
<evidence type="ECO:0000256" key="1">
    <source>
        <dbReference type="SAM" id="Phobius"/>
    </source>
</evidence>
<keyword evidence="1" id="KW-0472">Membrane</keyword>
<dbReference type="InterPro" id="IPR046350">
    <property type="entry name" value="Cystatin_sf"/>
</dbReference>
<evidence type="ECO:0000313" key="3">
    <source>
        <dbReference type="Proteomes" id="UP000831947"/>
    </source>
</evidence>
<keyword evidence="1" id="KW-1133">Transmembrane helix</keyword>
<dbReference type="Gene3D" id="3.10.450.40">
    <property type="match status" value="1"/>
</dbReference>
<keyword evidence="1" id="KW-0812">Transmembrane</keyword>
<keyword evidence="3" id="KW-1185">Reference proteome</keyword>
<evidence type="ECO:0000313" key="2">
    <source>
        <dbReference type="EMBL" id="UQS83563.1"/>
    </source>
</evidence>
<reference evidence="2 3" key="1">
    <citation type="journal article" date="2022" name="Int. J. Syst. Evol. Microbiol.">
        <title>Apilactobacillus apisilvae sp. nov., Nicolia spurrieriana gen. nov. sp. nov., Bombilactobacillus folatiphilus sp. nov. and Bombilactobacillus thymidiniphilus sp. nov., four new lactic acid bacterial isolates from stingless bees Tetragonula carbonaria and Austroplebeia australis.</title>
        <authorList>
            <person name="Oliphant S.A."/>
            <person name="Watson-Haigh N.S."/>
            <person name="Sumby K.M."/>
            <person name="Gardner J."/>
            <person name="Groom S."/>
            <person name="Jiranek V."/>
        </authorList>
    </citation>
    <scope>NUCLEOTIDE SEQUENCE [LARGE SCALE GENOMIC DNA]</scope>
    <source>
        <strain evidence="2 3">SG4_A1</strain>
    </source>
</reference>